<reference evidence="2 3" key="1">
    <citation type="submission" date="2013-06" db="EMBL/GenBank/DDBJ databases">
        <title>Whole genome shotgun sequence of Bacillus selenatarsenatis SF-1.</title>
        <authorList>
            <person name="Kuroda M."/>
            <person name="Sei K."/>
            <person name="Yamashita M."/>
            <person name="Ike M."/>
        </authorList>
    </citation>
    <scope>NUCLEOTIDE SEQUENCE [LARGE SCALE GENOMIC DNA]</scope>
    <source>
        <strain evidence="2 3">SF-1</strain>
    </source>
</reference>
<evidence type="ECO:0000313" key="3">
    <source>
        <dbReference type="Proteomes" id="UP000031014"/>
    </source>
</evidence>
<proteinExistence type="predicted"/>
<evidence type="ECO:0000259" key="1">
    <source>
        <dbReference type="Pfam" id="PF05239"/>
    </source>
</evidence>
<sequence length="191" mass="21039">MRILFLFSMEILTPHDFSEGVETKIVRERRDTLLRTFSLLKGLPVYELASGQKLGEVCDVSISGNGSVVGLLVKKGAFIKKTFQVKVDQVSSFGEDGVMVKDKSALERLETEPEYTFEHNKSLAGKALLTKEGEQLGLLEDVYFMEELGTIVGYELTDGFFSDIANGKRVIKTTGPPAIGKDAIVVTVKSR</sequence>
<dbReference type="Proteomes" id="UP000031014">
    <property type="component" value="Unassembled WGS sequence"/>
</dbReference>
<dbReference type="SUPFAM" id="SSF50346">
    <property type="entry name" value="PRC-barrel domain"/>
    <property type="match status" value="2"/>
</dbReference>
<dbReference type="Gene3D" id="2.30.30.240">
    <property type="entry name" value="PRC-barrel domain"/>
    <property type="match status" value="2"/>
</dbReference>
<dbReference type="STRING" id="1321606.SAMD00020551_4310"/>
<protein>
    <recommendedName>
        <fullName evidence="1">PRC-barrel domain-containing protein</fullName>
    </recommendedName>
</protein>
<comment type="caution">
    <text evidence="2">The sequence shown here is derived from an EMBL/GenBank/DDBJ whole genome shotgun (WGS) entry which is preliminary data.</text>
</comment>
<organism evidence="2 3">
    <name type="scientific">Mesobacillus selenatarsenatis (strain DSM 18680 / JCM 14380 / FERM P-15431 / SF-1)</name>
    <dbReference type="NCBI Taxonomy" id="1321606"/>
    <lineage>
        <taxon>Bacteria</taxon>
        <taxon>Bacillati</taxon>
        <taxon>Bacillota</taxon>
        <taxon>Bacilli</taxon>
        <taxon>Bacillales</taxon>
        <taxon>Bacillaceae</taxon>
        <taxon>Mesobacillus</taxon>
    </lineage>
</organism>
<accession>A0A0A8XAS1</accession>
<evidence type="ECO:0000313" key="2">
    <source>
        <dbReference type="EMBL" id="GAM16137.1"/>
    </source>
</evidence>
<dbReference type="InterPro" id="IPR011033">
    <property type="entry name" value="PRC_barrel-like_sf"/>
</dbReference>
<dbReference type="InterPro" id="IPR027275">
    <property type="entry name" value="PRC-brl_dom"/>
</dbReference>
<dbReference type="Pfam" id="PF05239">
    <property type="entry name" value="PRC"/>
    <property type="match status" value="2"/>
</dbReference>
<feature type="domain" description="PRC-barrel" evidence="1">
    <location>
        <begin position="121"/>
        <end position="188"/>
    </location>
</feature>
<name>A0A0A8XAS1_MESS1</name>
<feature type="domain" description="PRC-barrel" evidence="1">
    <location>
        <begin position="38"/>
        <end position="103"/>
    </location>
</feature>
<keyword evidence="3" id="KW-1185">Reference proteome</keyword>
<dbReference type="AlphaFoldDB" id="A0A0A8XAS1"/>
<gene>
    <name evidence="2" type="ORF">SAMD00020551_4310</name>
</gene>
<dbReference type="EMBL" id="BASE01000107">
    <property type="protein sequence ID" value="GAM16137.1"/>
    <property type="molecule type" value="Genomic_DNA"/>
</dbReference>